<protein>
    <submittedName>
        <fullName evidence="3">Uncharacterized protein</fullName>
    </submittedName>
</protein>
<keyword evidence="2" id="KW-0503">Monooxygenase</keyword>
<dbReference type="PANTHER" id="PTHR43872">
    <property type="entry name" value="MONOOXYGENASE, PUTATIVE (AFU_ORTHOLOGUE AFUA_8G02570)-RELATED"/>
    <property type="match status" value="1"/>
</dbReference>
<organism evidence="3 4">
    <name type="scientific">Aspergillus pseudocaelatus</name>
    <dbReference type="NCBI Taxonomy" id="1825620"/>
    <lineage>
        <taxon>Eukaryota</taxon>
        <taxon>Fungi</taxon>
        <taxon>Dikarya</taxon>
        <taxon>Ascomycota</taxon>
        <taxon>Pezizomycotina</taxon>
        <taxon>Eurotiomycetes</taxon>
        <taxon>Eurotiomycetidae</taxon>
        <taxon>Eurotiales</taxon>
        <taxon>Aspergillaceae</taxon>
        <taxon>Aspergillus</taxon>
        <taxon>Aspergillus subgen. Circumdati</taxon>
    </lineage>
</organism>
<sequence length="144" mass="16588">MMDNLPNTIFIFAYIDASWTIGADNTAKLAYRMLKKMEKDGATMIVPRVGVEERSHIKKIPFLDLKTTYVQQAQNVLPSVCDCCVLQRRSYYWRDLAVAYMVIARKAQSGRNERKTLTVLPSTAFLPLFVEVAEMHAYRIHVIR</sequence>
<dbReference type="PANTHER" id="PTHR43872:SF1">
    <property type="entry name" value="MONOOXYGENASE, PUTATIVE (AFU_ORTHOLOGUE AFUA_8G02570)-RELATED"/>
    <property type="match status" value="1"/>
</dbReference>
<reference evidence="3 4" key="1">
    <citation type="submission" date="2019-04" db="EMBL/GenBank/DDBJ databases">
        <authorList>
            <consortium name="DOE Joint Genome Institute"/>
            <person name="Mondo S."/>
            <person name="Kjaerbolling I."/>
            <person name="Vesth T."/>
            <person name="Frisvad J.C."/>
            <person name="Nybo J.L."/>
            <person name="Theobald S."/>
            <person name="Kildgaard S."/>
            <person name="Isbrandt T."/>
            <person name="Kuo A."/>
            <person name="Sato A."/>
            <person name="Lyhne E.K."/>
            <person name="Kogle M.E."/>
            <person name="Wiebenga A."/>
            <person name="Kun R.S."/>
            <person name="Lubbers R.J."/>
            <person name="Makela M.R."/>
            <person name="Barry K."/>
            <person name="Chovatia M."/>
            <person name="Clum A."/>
            <person name="Daum C."/>
            <person name="Haridas S."/>
            <person name="He G."/>
            <person name="LaButti K."/>
            <person name="Lipzen A."/>
            <person name="Riley R."/>
            <person name="Salamov A."/>
            <person name="Simmons B.A."/>
            <person name="Magnuson J.K."/>
            <person name="Henrissat B."/>
            <person name="Mortensen U.H."/>
            <person name="Larsen T.O."/>
            <person name="Devries R.P."/>
            <person name="Grigoriev I.V."/>
            <person name="Machida M."/>
            <person name="Baker S.E."/>
            <person name="Andersen M.R."/>
            <person name="Cantor M.N."/>
            <person name="Hua S.X."/>
        </authorList>
    </citation>
    <scope>NUCLEOTIDE SEQUENCE [LARGE SCALE GENOMIC DNA]</scope>
    <source>
        <strain evidence="3 4">CBS 117616</strain>
    </source>
</reference>
<evidence type="ECO:0000313" key="3">
    <source>
        <dbReference type="EMBL" id="KAE8423792.1"/>
    </source>
</evidence>
<name>A0ABQ6X386_9EURO</name>
<keyword evidence="2" id="KW-0560">Oxidoreductase</keyword>
<keyword evidence="4" id="KW-1185">Reference proteome</keyword>
<evidence type="ECO:0000256" key="1">
    <source>
        <dbReference type="ARBA" id="ARBA00001974"/>
    </source>
</evidence>
<dbReference type="EMBL" id="ML735687">
    <property type="protein sequence ID" value="KAE8423792.1"/>
    <property type="molecule type" value="Genomic_DNA"/>
</dbReference>
<comment type="cofactor">
    <cofactor evidence="1">
        <name>FAD</name>
        <dbReference type="ChEBI" id="CHEBI:57692"/>
    </cofactor>
</comment>
<evidence type="ECO:0000256" key="2">
    <source>
        <dbReference type="ARBA" id="ARBA00023033"/>
    </source>
</evidence>
<gene>
    <name evidence="3" type="ORF">BDV36DRAFT_242139</name>
</gene>
<accession>A0ABQ6X386</accession>
<proteinExistence type="predicted"/>
<dbReference type="Proteomes" id="UP000325395">
    <property type="component" value="Unassembled WGS sequence"/>
</dbReference>
<dbReference type="InterPro" id="IPR051820">
    <property type="entry name" value="FAD-binding_MO"/>
</dbReference>
<evidence type="ECO:0000313" key="4">
    <source>
        <dbReference type="Proteomes" id="UP000325395"/>
    </source>
</evidence>